<dbReference type="AlphaFoldDB" id="A0A0V0YQU7"/>
<comment type="caution">
    <text evidence="1">The sequence shown here is derived from an EMBL/GenBank/DDBJ whole genome shotgun (WGS) entry which is preliminary data.</text>
</comment>
<accession>A0A0V0YQU7</accession>
<sequence>MNDFDENCLKRTISLKVLKMNDFGCIVLKMNDFG</sequence>
<organism evidence="1 2">
    <name type="scientific">Trichinella britovi</name>
    <name type="common">Parasitic roundworm</name>
    <dbReference type="NCBI Taxonomy" id="45882"/>
    <lineage>
        <taxon>Eukaryota</taxon>
        <taxon>Metazoa</taxon>
        <taxon>Ecdysozoa</taxon>
        <taxon>Nematoda</taxon>
        <taxon>Enoplea</taxon>
        <taxon>Dorylaimia</taxon>
        <taxon>Trichinellida</taxon>
        <taxon>Trichinellidae</taxon>
        <taxon>Trichinella</taxon>
    </lineage>
</organism>
<keyword evidence="2" id="KW-1185">Reference proteome</keyword>
<evidence type="ECO:0000313" key="1">
    <source>
        <dbReference type="EMBL" id="KRY02626.1"/>
    </source>
</evidence>
<dbReference type="EMBL" id="JYDI01007336">
    <property type="protein sequence ID" value="KRY02626.1"/>
    <property type="molecule type" value="Genomic_DNA"/>
</dbReference>
<name>A0A0V0YQU7_TRIBR</name>
<protein>
    <submittedName>
        <fullName evidence="1">Uncharacterized protein</fullName>
    </submittedName>
</protein>
<dbReference type="Proteomes" id="UP000054653">
    <property type="component" value="Unassembled WGS sequence"/>
</dbReference>
<reference evidence="1 2" key="1">
    <citation type="submission" date="2015-01" db="EMBL/GenBank/DDBJ databases">
        <title>Evolution of Trichinella species and genotypes.</title>
        <authorList>
            <person name="Korhonen P.K."/>
            <person name="Edoardo P."/>
            <person name="Giuseppe L.R."/>
            <person name="Gasser R.B."/>
        </authorList>
    </citation>
    <scope>NUCLEOTIDE SEQUENCE [LARGE SCALE GENOMIC DNA]</scope>
    <source>
        <strain evidence="1">ISS120</strain>
    </source>
</reference>
<proteinExistence type="predicted"/>
<gene>
    <name evidence="1" type="ORF">T03_607</name>
</gene>
<evidence type="ECO:0000313" key="2">
    <source>
        <dbReference type="Proteomes" id="UP000054653"/>
    </source>
</evidence>